<keyword evidence="1" id="KW-0238">DNA-binding</keyword>
<organism evidence="4 5">
    <name type="scientific">Paenibacillus hexagrammi</name>
    <dbReference type="NCBI Taxonomy" id="2908839"/>
    <lineage>
        <taxon>Bacteria</taxon>
        <taxon>Bacillati</taxon>
        <taxon>Bacillota</taxon>
        <taxon>Bacilli</taxon>
        <taxon>Bacillales</taxon>
        <taxon>Paenibacillaceae</taxon>
        <taxon>Paenibacillus</taxon>
    </lineage>
</organism>
<proteinExistence type="predicted"/>
<dbReference type="Pfam" id="PF00496">
    <property type="entry name" value="SBP_bac_5"/>
    <property type="match status" value="1"/>
</dbReference>
<dbReference type="InterPro" id="IPR025370">
    <property type="entry name" value="SgrR_HTH_N"/>
</dbReference>
<evidence type="ECO:0000313" key="4">
    <source>
        <dbReference type="EMBL" id="UJF31670.1"/>
    </source>
</evidence>
<accession>A0ABY3SE22</accession>
<dbReference type="RefSeq" id="WP_235118015.1">
    <property type="nucleotide sequence ID" value="NZ_CP090978.1"/>
</dbReference>
<evidence type="ECO:0000256" key="1">
    <source>
        <dbReference type="ARBA" id="ARBA00023125"/>
    </source>
</evidence>
<dbReference type="PANTHER" id="PTHR30290:SF72">
    <property type="entry name" value="HTH-TYPE TRANSCRIPTIONAL REGULATOR SGRR"/>
    <property type="match status" value="1"/>
</dbReference>
<dbReference type="Proteomes" id="UP001649230">
    <property type="component" value="Chromosome"/>
</dbReference>
<sequence>MQILTYYLELRSGFDPVIEGQPIRVTLEELAVKLYCSTRNVKLLLKKMSERQWIIWSPGRGRGNASELTFLKSAKDMLTQEVKELAGRGDYNGAIELLHKIDDGAALQDSFMEWLSGHFGYRSIDREELCSDILRFPVFKRIATLDPAHTFFAFDCHMMNHIFDTLVRYDQVKGTLRPHLAHSWEVSEDQLSWTFYLRKGVLFHHGREMTAEDVRYTVHRLQDPELCSGQSWLVNDIRDVEILNRYKVRFHLKQPNYLFVMQLTYTSTSIVPEDFCRDHQPLFGQLPIGTGPFRLRGMMSIPVSLLLLTGILI</sequence>
<feature type="domain" description="Solute-binding protein family 5" evidence="2">
    <location>
        <begin position="176"/>
        <end position="296"/>
    </location>
</feature>
<dbReference type="Gene3D" id="3.40.190.10">
    <property type="entry name" value="Periplasmic binding protein-like II"/>
    <property type="match status" value="1"/>
</dbReference>
<protein>
    <submittedName>
        <fullName evidence="4">ABC transporter substrate-binding protein</fullName>
    </submittedName>
</protein>
<reference evidence="4 5" key="1">
    <citation type="journal article" date="2024" name="Int. J. Syst. Evol. Microbiol.">
        <title>Paenibacillus hexagrammi sp. nov., a novel bacterium isolated from the gut content of Hexagrammos agrammus.</title>
        <authorList>
            <person name="Jung H.K."/>
            <person name="Kim D.G."/>
            <person name="Zin H."/>
            <person name="Park J."/>
            <person name="Jung H."/>
            <person name="Kim Y.O."/>
            <person name="Kong H.J."/>
            <person name="Kim J.W."/>
            <person name="Kim Y.S."/>
        </authorList>
    </citation>
    <scope>NUCLEOTIDE SEQUENCE [LARGE SCALE GENOMIC DNA]</scope>
    <source>
        <strain evidence="4 5">YPD9-1</strain>
    </source>
</reference>
<keyword evidence="5" id="KW-1185">Reference proteome</keyword>
<dbReference type="SUPFAM" id="SSF53850">
    <property type="entry name" value="Periplasmic binding protein-like II"/>
    <property type="match status" value="1"/>
</dbReference>
<evidence type="ECO:0000259" key="2">
    <source>
        <dbReference type="Pfam" id="PF00496"/>
    </source>
</evidence>
<evidence type="ECO:0000259" key="3">
    <source>
        <dbReference type="Pfam" id="PF12793"/>
    </source>
</evidence>
<evidence type="ECO:0000313" key="5">
    <source>
        <dbReference type="Proteomes" id="UP001649230"/>
    </source>
</evidence>
<feature type="domain" description="Transcriptional regulator SgrR N-terminal HTH" evidence="3">
    <location>
        <begin position="4"/>
        <end position="110"/>
    </location>
</feature>
<dbReference type="Pfam" id="PF12793">
    <property type="entry name" value="SgrR_N"/>
    <property type="match status" value="1"/>
</dbReference>
<dbReference type="InterPro" id="IPR039424">
    <property type="entry name" value="SBP_5"/>
</dbReference>
<gene>
    <name evidence="4" type="ORF">L0M14_17990</name>
</gene>
<dbReference type="InterPro" id="IPR000914">
    <property type="entry name" value="SBP_5_dom"/>
</dbReference>
<dbReference type="PANTHER" id="PTHR30290">
    <property type="entry name" value="PERIPLASMIC BINDING COMPONENT OF ABC TRANSPORTER"/>
    <property type="match status" value="1"/>
</dbReference>
<name>A0ABY3SE22_9BACL</name>
<dbReference type="EMBL" id="CP090978">
    <property type="protein sequence ID" value="UJF31670.1"/>
    <property type="molecule type" value="Genomic_DNA"/>
</dbReference>